<dbReference type="SUPFAM" id="SSF52540">
    <property type="entry name" value="P-loop containing nucleoside triphosphate hydrolases"/>
    <property type="match status" value="1"/>
</dbReference>
<evidence type="ECO:0000256" key="11">
    <source>
        <dbReference type="PROSITE-ProRule" id="PRU01052"/>
    </source>
</evidence>
<dbReference type="InterPro" id="IPR015894">
    <property type="entry name" value="Guanylate-bd_N"/>
</dbReference>
<name>A0A238BVC6_9BILA</name>
<evidence type="ECO:0000256" key="13">
    <source>
        <dbReference type="SAM" id="Phobius"/>
    </source>
</evidence>
<evidence type="ECO:0000313" key="16">
    <source>
        <dbReference type="Proteomes" id="UP000242913"/>
    </source>
</evidence>
<keyword evidence="8" id="KW-0342">GTP-binding</keyword>
<evidence type="ECO:0000256" key="3">
    <source>
        <dbReference type="ARBA" id="ARBA00022741"/>
    </source>
</evidence>
<keyword evidence="16" id="KW-1185">Reference proteome</keyword>
<gene>
    <name evidence="15" type="ORF">X798_03787</name>
</gene>
<evidence type="ECO:0000256" key="12">
    <source>
        <dbReference type="SAM" id="MobiDB-lite"/>
    </source>
</evidence>
<sequence length="589" mass="67084">MTESTTVASNWKKKDGSNSLLTSPEFERSEDEVMKEVLKSFPSLDHPAPVQVIETLDEQHQFRLDEGALEKVLLSPDVIDKKVCVISVAGAFRKGKSFLLNFFLRYLNASEEERRSGDWIYVGDRLDGFSWRGGSERETSGILVWSRPFIMRSSDGEDTAIILMDTQGAFDSQSTVKDCATIFALSTMISSLQIYNLSQNVQEDDLQHLQLFTEYGRLALENTSAKPFQSLLFLVRDWSFPYEAEYGFQGGDRLLERRLQVSEKQHLELQQLRRHIRSCFEQISCFLMPHPGLRVSTSPVFRGQISDIENEFQQQLRSFVPRLLECNNLVLKQINGRKITCRELVEYFRAYMAIFQGEDLPEPKSMLMATAEANNLAAVSTSKAHYVRRMEDICGGDAPYMSSADLAAEHERCYKEAIKLFKATRKMGGAEFSEKFLERLDIDIEACFIFCIFRRGEQYESFIKVNNSKNLFKSMRTPAVLVTFMIVDYVLQEFFQLIGLDTIAGLFSAALCIAVVSLGIWAYSRYSGNLRDIGVMVDDAVTWAWHNFLSSLTQESMHRAVAIGHRLTQNGTALHGRHAGDRRDNKKNS</sequence>
<dbReference type="InterPro" id="IPR027417">
    <property type="entry name" value="P-loop_NTPase"/>
</dbReference>
<comment type="similarity">
    <text evidence="11">Belongs to the TRAFAC class dynamin-like GTPase superfamily. GB1/RHD3 GTPase family.</text>
</comment>
<dbReference type="Gene3D" id="1.20.58.420">
    <property type="entry name" value="AHSP"/>
    <property type="match status" value="1"/>
</dbReference>
<evidence type="ECO:0000256" key="2">
    <source>
        <dbReference type="ARBA" id="ARBA00022692"/>
    </source>
</evidence>
<dbReference type="InterPro" id="IPR003191">
    <property type="entry name" value="Guanylate-bd/ATL_C"/>
</dbReference>
<protein>
    <submittedName>
        <fullName evidence="15">Guanylate-binding protein</fullName>
    </submittedName>
</protein>
<reference evidence="15 16" key="1">
    <citation type="submission" date="2015-12" db="EMBL/GenBank/DDBJ databases">
        <title>Draft genome of the nematode, Onchocerca flexuosa.</title>
        <authorList>
            <person name="Mitreva M."/>
        </authorList>
    </citation>
    <scope>NUCLEOTIDE SEQUENCE [LARGE SCALE GENOMIC DNA]</scope>
    <source>
        <strain evidence="15">Red Deer</strain>
    </source>
</reference>
<keyword evidence="7 13" id="KW-1133">Transmembrane helix</keyword>
<evidence type="ECO:0000256" key="7">
    <source>
        <dbReference type="ARBA" id="ARBA00022989"/>
    </source>
</evidence>
<dbReference type="PANTHER" id="PTHR10751">
    <property type="entry name" value="GUANYLATE BINDING PROTEIN"/>
    <property type="match status" value="1"/>
</dbReference>
<evidence type="ECO:0000256" key="5">
    <source>
        <dbReference type="ARBA" id="ARBA00022824"/>
    </source>
</evidence>
<keyword evidence="4" id="KW-0378">Hydrolase</keyword>
<feature type="transmembrane region" description="Helical" evidence="13">
    <location>
        <begin position="504"/>
        <end position="523"/>
    </location>
</feature>
<evidence type="ECO:0000256" key="9">
    <source>
        <dbReference type="ARBA" id="ARBA00023136"/>
    </source>
</evidence>
<keyword evidence="3" id="KW-0547">Nucleotide-binding</keyword>
<dbReference type="CDD" id="cd01851">
    <property type="entry name" value="GBP"/>
    <property type="match status" value="1"/>
</dbReference>
<dbReference type="OrthoDB" id="7788754at2759"/>
<dbReference type="Proteomes" id="UP000242913">
    <property type="component" value="Unassembled WGS sequence"/>
</dbReference>
<dbReference type="Pfam" id="PF02841">
    <property type="entry name" value="GBP_C"/>
    <property type="match status" value="1"/>
</dbReference>
<dbReference type="Gene3D" id="3.40.50.300">
    <property type="entry name" value="P-loop containing nucleotide triphosphate hydrolases"/>
    <property type="match status" value="1"/>
</dbReference>
<evidence type="ECO:0000256" key="4">
    <source>
        <dbReference type="ARBA" id="ARBA00022801"/>
    </source>
</evidence>
<keyword evidence="9 13" id="KW-0472">Membrane</keyword>
<keyword evidence="2 13" id="KW-0812">Transmembrane</keyword>
<accession>A0A238BVC6</accession>
<comment type="catalytic activity">
    <reaction evidence="10">
        <text>GTP + H2O = GDP + phosphate + H(+)</text>
        <dbReference type="Rhea" id="RHEA:19669"/>
        <dbReference type="ChEBI" id="CHEBI:15377"/>
        <dbReference type="ChEBI" id="CHEBI:15378"/>
        <dbReference type="ChEBI" id="CHEBI:37565"/>
        <dbReference type="ChEBI" id="CHEBI:43474"/>
        <dbReference type="ChEBI" id="CHEBI:58189"/>
    </reaction>
    <physiologicalReaction direction="left-to-right" evidence="10">
        <dbReference type="Rhea" id="RHEA:19670"/>
    </physiologicalReaction>
</comment>
<evidence type="ECO:0000256" key="10">
    <source>
        <dbReference type="ARBA" id="ARBA00049117"/>
    </source>
</evidence>
<dbReference type="Pfam" id="PF02263">
    <property type="entry name" value="GBP"/>
    <property type="match status" value="1"/>
</dbReference>
<comment type="subcellular location">
    <subcellularLocation>
        <location evidence="1">Endoplasmic reticulum membrane</location>
        <topology evidence="1">Multi-pass membrane protein</topology>
    </subcellularLocation>
</comment>
<evidence type="ECO:0000256" key="6">
    <source>
        <dbReference type="ARBA" id="ARBA00022842"/>
    </source>
</evidence>
<dbReference type="InterPro" id="IPR036543">
    <property type="entry name" value="Guanylate-bd_C_sf"/>
</dbReference>
<proteinExistence type="inferred from homology"/>
<dbReference type="InterPro" id="IPR030386">
    <property type="entry name" value="G_GB1_RHD3_dom"/>
</dbReference>
<evidence type="ECO:0000259" key="14">
    <source>
        <dbReference type="PROSITE" id="PS51715"/>
    </source>
</evidence>
<dbReference type="SUPFAM" id="SSF48340">
    <property type="entry name" value="Interferon-induced guanylate-binding protein 1 (GBP1), C-terminal domain"/>
    <property type="match status" value="1"/>
</dbReference>
<evidence type="ECO:0000313" key="15">
    <source>
        <dbReference type="EMBL" id="OZC09243.1"/>
    </source>
</evidence>
<dbReference type="EMBL" id="KZ269996">
    <property type="protein sequence ID" value="OZC09243.1"/>
    <property type="molecule type" value="Genomic_DNA"/>
</dbReference>
<dbReference type="GO" id="GO:0003924">
    <property type="term" value="F:GTPase activity"/>
    <property type="evidence" value="ECO:0007669"/>
    <property type="project" value="InterPro"/>
</dbReference>
<keyword evidence="6" id="KW-0460">Magnesium</keyword>
<evidence type="ECO:0000256" key="8">
    <source>
        <dbReference type="ARBA" id="ARBA00023134"/>
    </source>
</evidence>
<dbReference type="AlphaFoldDB" id="A0A238BVC6"/>
<dbReference type="GO" id="GO:0005789">
    <property type="term" value="C:endoplasmic reticulum membrane"/>
    <property type="evidence" value="ECO:0007669"/>
    <property type="project" value="UniProtKB-SubCell"/>
</dbReference>
<feature type="region of interest" description="Disordered" evidence="12">
    <location>
        <begin position="1"/>
        <end position="27"/>
    </location>
</feature>
<organism evidence="15 16">
    <name type="scientific">Onchocerca flexuosa</name>
    <dbReference type="NCBI Taxonomy" id="387005"/>
    <lineage>
        <taxon>Eukaryota</taxon>
        <taxon>Metazoa</taxon>
        <taxon>Ecdysozoa</taxon>
        <taxon>Nematoda</taxon>
        <taxon>Chromadorea</taxon>
        <taxon>Rhabditida</taxon>
        <taxon>Spirurina</taxon>
        <taxon>Spiruromorpha</taxon>
        <taxon>Filarioidea</taxon>
        <taxon>Onchocercidae</taxon>
        <taxon>Onchocerca</taxon>
    </lineage>
</organism>
<feature type="domain" description="GB1/RHD3-type G" evidence="14">
    <location>
        <begin position="80"/>
        <end position="328"/>
    </location>
</feature>
<dbReference type="FunFam" id="1.20.58.420:FF:000001">
    <property type="entry name" value="Atlastin-1 isoform 1"/>
    <property type="match status" value="1"/>
</dbReference>
<keyword evidence="5" id="KW-0256">Endoplasmic reticulum</keyword>
<dbReference type="GO" id="GO:0005525">
    <property type="term" value="F:GTP binding"/>
    <property type="evidence" value="ECO:0007669"/>
    <property type="project" value="UniProtKB-KW"/>
</dbReference>
<evidence type="ECO:0000256" key="1">
    <source>
        <dbReference type="ARBA" id="ARBA00004477"/>
    </source>
</evidence>
<dbReference type="PROSITE" id="PS51715">
    <property type="entry name" value="G_GB1_RHD3"/>
    <property type="match status" value="1"/>
</dbReference>
<dbReference type="FunFam" id="3.40.50.300:FF:003207">
    <property type="entry name" value="ATLastiN (Endoplasmic reticulum GTPase) related"/>
    <property type="match status" value="1"/>
</dbReference>